<dbReference type="EMBL" id="AMZH03015202">
    <property type="protein sequence ID" value="RRT46439.1"/>
    <property type="molecule type" value="Genomic_DNA"/>
</dbReference>
<comment type="cofactor">
    <cofactor evidence="1">
        <name>heme</name>
        <dbReference type="ChEBI" id="CHEBI:30413"/>
    </cofactor>
</comment>
<gene>
    <name evidence="9" type="ORF">B296_00047399</name>
</gene>
<evidence type="ECO:0000256" key="2">
    <source>
        <dbReference type="ARBA" id="ARBA00010617"/>
    </source>
</evidence>
<evidence type="ECO:0000256" key="1">
    <source>
        <dbReference type="ARBA" id="ARBA00001971"/>
    </source>
</evidence>
<accession>A0A426Y3V7</accession>
<comment type="similarity">
    <text evidence="2">Belongs to the cytochrome P450 family.</text>
</comment>
<name>A0A426Y3V7_ENSVE</name>
<evidence type="ECO:0000256" key="3">
    <source>
        <dbReference type="ARBA" id="ARBA00022617"/>
    </source>
</evidence>
<feature type="region of interest" description="Disordered" evidence="8">
    <location>
        <begin position="182"/>
        <end position="207"/>
    </location>
</feature>
<feature type="region of interest" description="Disordered" evidence="8">
    <location>
        <begin position="65"/>
        <end position="147"/>
    </location>
</feature>
<keyword evidence="6" id="KW-0408">Iron</keyword>
<evidence type="ECO:0000313" key="9">
    <source>
        <dbReference type="EMBL" id="RRT46439.1"/>
    </source>
</evidence>
<keyword evidence="7" id="KW-0503">Monooxygenase</keyword>
<proteinExistence type="inferred from homology"/>
<protein>
    <submittedName>
        <fullName evidence="9">Uncharacterized protein</fullName>
    </submittedName>
</protein>
<keyword evidence="5" id="KW-0560">Oxidoreductase</keyword>
<dbReference type="Proteomes" id="UP000287651">
    <property type="component" value="Unassembled WGS sequence"/>
</dbReference>
<reference evidence="9 10" key="1">
    <citation type="journal article" date="2014" name="Agronomy (Basel)">
        <title>A Draft Genome Sequence for Ensete ventricosum, the Drought-Tolerant Tree Against Hunger.</title>
        <authorList>
            <person name="Harrison J."/>
            <person name="Moore K.A."/>
            <person name="Paszkiewicz K."/>
            <person name="Jones T."/>
            <person name="Grant M."/>
            <person name="Ambacheew D."/>
            <person name="Muzemil S."/>
            <person name="Studholme D.J."/>
        </authorList>
    </citation>
    <scope>NUCLEOTIDE SEQUENCE [LARGE SCALE GENOMIC DNA]</scope>
</reference>
<evidence type="ECO:0000313" key="10">
    <source>
        <dbReference type="Proteomes" id="UP000287651"/>
    </source>
</evidence>
<feature type="compositionally biased region" description="Basic and acidic residues" evidence="8">
    <location>
        <begin position="185"/>
        <end position="196"/>
    </location>
</feature>
<keyword evidence="3" id="KW-0349">Heme</keyword>
<dbReference type="PANTHER" id="PTHR47944:SF18">
    <property type="entry name" value="FLAVONOID 3'-MONOOXYGENASE"/>
    <property type="match status" value="1"/>
</dbReference>
<sequence>MGDDCLEHPRYGLDLVGKSLKGLRGYRRDPKIKCDGVNLGSLNRRQYCPGVWKASPPSNAKMLLGDPRCPRSQHDVVRPAYTGTTQQDLELEEDARHPLGLEPNSSSTRWSADPASSPSPTSPAFLSCKPSSRGPPAQAAFPPPHGVGGVRGLPTLLADIWGDHPRPGVVAGAAGVPPGQVLPGGRHESVDVKGKDFNSSPSGPRDEPGIQMVQTMAATLVHGFDWRLPAGIRQENLDMEEAYGLTLQRAAPLMAYPVPRLVPAAYEGRC</sequence>
<comment type="caution">
    <text evidence="9">The sequence shown here is derived from an EMBL/GenBank/DDBJ whole genome shotgun (WGS) entry which is preliminary data.</text>
</comment>
<organism evidence="9 10">
    <name type="scientific">Ensete ventricosum</name>
    <name type="common">Abyssinian banana</name>
    <name type="synonym">Musa ensete</name>
    <dbReference type="NCBI Taxonomy" id="4639"/>
    <lineage>
        <taxon>Eukaryota</taxon>
        <taxon>Viridiplantae</taxon>
        <taxon>Streptophyta</taxon>
        <taxon>Embryophyta</taxon>
        <taxon>Tracheophyta</taxon>
        <taxon>Spermatophyta</taxon>
        <taxon>Magnoliopsida</taxon>
        <taxon>Liliopsida</taxon>
        <taxon>Zingiberales</taxon>
        <taxon>Musaceae</taxon>
        <taxon>Ensete</taxon>
    </lineage>
</organism>
<dbReference type="AlphaFoldDB" id="A0A426Y3V7"/>
<dbReference type="PANTHER" id="PTHR47944">
    <property type="entry name" value="CYTOCHROME P450 98A9"/>
    <property type="match status" value="1"/>
</dbReference>
<dbReference type="GO" id="GO:0004497">
    <property type="term" value="F:monooxygenase activity"/>
    <property type="evidence" value="ECO:0007669"/>
    <property type="project" value="UniProtKB-KW"/>
</dbReference>
<feature type="compositionally biased region" description="Low complexity" evidence="8">
    <location>
        <begin position="111"/>
        <end position="124"/>
    </location>
</feature>
<evidence type="ECO:0000256" key="5">
    <source>
        <dbReference type="ARBA" id="ARBA00023002"/>
    </source>
</evidence>
<evidence type="ECO:0000256" key="8">
    <source>
        <dbReference type="SAM" id="MobiDB-lite"/>
    </source>
</evidence>
<evidence type="ECO:0000256" key="6">
    <source>
        <dbReference type="ARBA" id="ARBA00023004"/>
    </source>
</evidence>
<evidence type="ECO:0000256" key="4">
    <source>
        <dbReference type="ARBA" id="ARBA00022723"/>
    </source>
</evidence>
<feature type="compositionally biased region" description="Basic and acidic residues" evidence="8">
    <location>
        <begin position="68"/>
        <end position="77"/>
    </location>
</feature>
<evidence type="ECO:0000256" key="7">
    <source>
        <dbReference type="ARBA" id="ARBA00023033"/>
    </source>
</evidence>
<keyword evidence="4" id="KW-0479">Metal-binding</keyword>
<dbReference type="GO" id="GO:0046872">
    <property type="term" value="F:metal ion binding"/>
    <property type="evidence" value="ECO:0007669"/>
    <property type="project" value="UniProtKB-KW"/>
</dbReference>